<protein>
    <submittedName>
        <fullName evidence="2">Putative phosphosugar binding protein</fullName>
    </submittedName>
</protein>
<evidence type="ECO:0000313" key="2">
    <source>
        <dbReference type="EMBL" id="EMG46982.1"/>
    </source>
</evidence>
<dbReference type="InterPro" id="IPR046348">
    <property type="entry name" value="SIS_dom_sf"/>
</dbReference>
<name>M3HI31_CANMX</name>
<dbReference type="GO" id="GO:1901135">
    <property type="term" value="P:carbohydrate derivative metabolic process"/>
    <property type="evidence" value="ECO:0007669"/>
    <property type="project" value="InterPro"/>
</dbReference>
<dbReference type="InterPro" id="IPR001347">
    <property type="entry name" value="SIS_dom"/>
</dbReference>
<dbReference type="PANTHER" id="PTHR38418:SF2">
    <property type="entry name" value="SUGAR ISOMERASE, KPSF_GUTQ (AFU_ORTHOLOGUE AFUA_6G08860)"/>
    <property type="match status" value="1"/>
</dbReference>
<feature type="domain" description="SIS" evidence="1">
    <location>
        <begin position="52"/>
        <end position="207"/>
    </location>
</feature>
<dbReference type="PANTHER" id="PTHR38418">
    <property type="entry name" value="SUGAR ISOMERASE, KPSF/GUTQ (AFU_ORTHOLOGUE AFUA_6G08860)"/>
    <property type="match status" value="1"/>
</dbReference>
<evidence type="ECO:0000259" key="1">
    <source>
        <dbReference type="PROSITE" id="PS51464"/>
    </source>
</evidence>
<dbReference type="STRING" id="1245528.M3HI31"/>
<reference evidence="2 3" key="1">
    <citation type="submission" date="2013-02" db="EMBL/GenBank/DDBJ databases">
        <title>Genome sequence of Candida maltosa Xu316, a potential industrial strain for xylitol and ethanol production.</title>
        <authorList>
            <person name="Yu J."/>
            <person name="Wang Q."/>
            <person name="Geng X."/>
            <person name="Bao W."/>
            <person name="He P."/>
            <person name="Cai J."/>
        </authorList>
    </citation>
    <scope>NUCLEOTIDE SEQUENCE [LARGE SCALE GENOMIC DNA]</scope>
    <source>
        <strain evidence="3">Xu316</strain>
    </source>
</reference>
<dbReference type="OMA" id="FKWELIK"/>
<gene>
    <name evidence="2" type="ORF">G210_2757</name>
</gene>
<dbReference type="GO" id="GO:0097367">
    <property type="term" value="F:carbohydrate derivative binding"/>
    <property type="evidence" value="ECO:0007669"/>
    <property type="project" value="InterPro"/>
</dbReference>
<evidence type="ECO:0000313" key="3">
    <source>
        <dbReference type="Proteomes" id="UP000011777"/>
    </source>
</evidence>
<proteinExistence type="predicted"/>
<dbReference type="Gene3D" id="3.40.50.10490">
    <property type="entry name" value="Glucose-6-phosphate isomerase like protein, domain 1"/>
    <property type="match status" value="1"/>
</dbReference>
<keyword evidence="3" id="KW-1185">Reference proteome</keyword>
<dbReference type="OrthoDB" id="1872003at2759"/>
<dbReference type="SUPFAM" id="SSF53697">
    <property type="entry name" value="SIS domain"/>
    <property type="match status" value="1"/>
</dbReference>
<dbReference type="InterPro" id="IPR035474">
    <property type="entry name" value="SIS_Kpsf"/>
</dbReference>
<organism evidence="2 3">
    <name type="scientific">Candida maltosa (strain Xu316)</name>
    <name type="common">Yeast</name>
    <dbReference type="NCBI Taxonomy" id="1245528"/>
    <lineage>
        <taxon>Eukaryota</taxon>
        <taxon>Fungi</taxon>
        <taxon>Dikarya</taxon>
        <taxon>Ascomycota</taxon>
        <taxon>Saccharomycotina</taxon>
        <taxon>Pichiomycetes</taxon>
        <taxon>Debaryomycetaceae</taxon>
        <taxon>Candida/Lodderomyces clade</taxon>
        <taxon>Candida</taxon>
    </lineage>
</organism>
<dbReference type="EMBL" id="AOGT01001787">
    <property type="protein sequence ID" value="EMG46982.1"/>
    <property type="molecule type" value="Genomic_DNA"/>
</dbReference>
<dbReference type="HOGENOM" id="CLU_040681_2_0_1"/>
<dbReference type="AlphaFoldDB" id="M3HI31"/>
<dbReference type="Proteomes" id="UP000011777">
    <property type="component" value="Unassembled WGS sequence"/>
</dbReference>
<comment type="caution">
    <text evidence="2">The sequence shown here is derived from an EMBL/GenBank/DDBJ whole genome shotgun (WGS) entry which is preliminary data.</text>
</comment>
<dbReference type="CDD" id="cd05014">
    <property type="entry name" value="SIS_Kpsf"/>
    <property type="match status" value="1"/>
</dbReference>
<dbReference type="PROSITE" id="PS51464">
    <property type="entry name" value="SIS"/>
    <property type="match status" value="1"/>
</dbReference>
<dbReference type="Pfam" id="PF01380">
    <property type="entry name" value="SIS"/>
    <property type="match status" value="1"/>
</dbReference>
<dbReference type="eggNOG" id="ENOG502RDRP">
    <property type="taxonomic scope" value="Eukaryota"/>
</dbReference>
<accession>M3HI31</accession>
<sequence>MSQQVNQYFLQNALTSVQSTLKHDNDAVANLFSQYQRDQFSINNLIQSISIMYETVVSKKGKIVLTGVGKSYKLAMKLVATLNSLSIEATSLHATEALHGDLGIIKDHDCLIMVTASGNTPELIGILPHITTVPVILLTCSRESQLSQHNQVNSLILAELLHYHKEEVIHGVPAPTISFGISMMIADAVILALSELIEADVIKRRKMFHSKHPGGSIGSNLSAEFNTNSGTTTIANSNLLSAPISTTISSNSSILSLKEIELESVSSDEREETLIKDITYKDLLKLSEINLLQWIVKYDSIKFFDHDGKMFMLSSDYIQNLYKKNYDGQNWDKFKWELIKKFG</sequence>